<dbReference type="Proteomes" id="UP000009058">
    <property type="component" value="Chromosome 7"/>
</dbReference>
<reference key="2">
    <citation type="submission" date="2011-05" db="EMBL/GenBank/DDBJ databases">
        <title>The Genome Sequence of Magnaporthe oryzae 70-15.</title>
        <authorList>
            <consortium name="The Broad Institute Genome Sequencing Platform"/>
            <person name="Ma L.-J."/>
            <person name="Dead R."/>
            <person name="Young S.K."/>
            <person name="Zeng Q."/>
            <person name="Gargeya S."/>
            <person name="Fitzgerald M."/>
            <person name="Haas B."/>
            <person name="Abouelleil A."/>
            <person name="Alvarado L."/>
            <person name="Arachchi H.M."/>
            <person name="Berlin A."/>
            <person name="Brown A."/>
            <person name="Chapman S.B."/>
            <person name="Chen Z."/>
            <person name="Dunbar C."/>
            <person name="Freedman E."/>
            <person name="Gearin G."/>
            <person name="Gellesch M."/>
            <person name="Goldberg J."/>
            <person name="Griggs A."/>
            <person name="Gujja S."/>
            <person name="Heiman D."/>
            <person name="Howarth C."/>
            <person name="Larson L."/>
            <person name="Lui A."/>
            <person name="MacDonald P.J.P."/>
            <person name="Mehta T."/>
            <person name="Montmayeur A."/>
            <person name="Murphy C."/>
            <person name="Neiman D."/>
            <person name="Pearson M."/>
            <person name="Priest M."/>
            <person name="Roberts A."/>
            <person name="Saif S."/>
            <person name="Shea T."/>
            <person name="Shenoy N."/>
            <person name="Sisk P."/>
            <person name="Stolte C."/>
            <person name="Sykes S."/>
            <person name="Yandava C."/>
            <person name="Wortman J."/>
            <person name="Nusbaum C."/>
            <person name="Birren B."/>
        </authorList>
    </citation>
    <scope>NUCLEOTIDE SEQUENCE</scope>
    <source>
        <strain>70-15</strain>
    </source>
</reference>
<name>G4NJ96_PYRO7</name>
<keyword evidence="2" id="KW-1185">Reference proteome</keyword>
<evidence type="ECO:0000313" key="2">
    <source>
        <dbReference type="Proteomes" id="UP000009058"/>
    </source>
</evidence>
<dbReference type="EMBL" id="CM001237">
    <property type="protein sequence ID" value="EHA46312.1"/>
    <property type="molecule type" value="Genomic_DNA"/>
</dbReference>
<dbReference type="VEuPathDB" id="FungiDB:MGG_17986"/>
<accession>G4NJ96</accession>
<sequence length="128" mass="14569">MRHTVYTVPDRKPPWSPFRQLTGTQGGTGNACVGAVCFYFRVSDRSSELKIGSKFGAKAMVSSDNGVFFHYYPLRTVRTYYLLSVFQAELRDARVQHVPPPSESRVQSNHGQRMNTLSFATFYHGWNL</sequence>
<dbReference type="HOGENOM" id="CLU_1960014_0_0_1"/>
<dbReference type="KEGG" id="mgr:MGG_17986"/>
<gene>
    <name evidence="1" type="ORF">MGG_17986</name>
</gene>
<dbReference type="GeneID" id="12984874"/>
<organism evidence="1 2">
    <name type="scientific">Pyricularia oryzae (strain 70-15 / ATCC MYA-4617 / FGSC 8958)</name>
    <name type="common">Rice blast fungus</name>
    <name type="synonym">Magnaporthe oryzae</name>
    <dbReference type="NCBI Taxonomy" id="242507"/>
    <lineage>
        <taxon>Eukaryota</taxon>
        <taxon>Fungi</taxon>
        <taxon>Dikarya</taxon>
        <taxon>Ascomycota</taxon>
        <taxon>Pezizomycotina</taxon>
        <taxon>Sordariomycetes</taxon>
        <taxon>Sordariomycetidae</taxon>
        <taxon>Magnaporthales</taxon>
        <taxon>Pyriculariaceae</taxon>
        <taxon>Pyricularia</taxon>
    </lineage>
</organism>
<dbReference type="InParanoid" id="G4NJ96"/>
<proteinExistence type="predicted"/>
<dbReference type="RefSeq" id="XP_003721055.1">
    <property type="nucleotide sequence ID" value="XM_003721007.1"/>
</dbReference>
<evidence type="ECO:0000313" key="1">
    <source>
        <dbReference type="EMBL" id="EHA46312.1"/>
    </source>
</evidence>
<dbReference type="AlphaFoldDB" id="G4NJ96"/>
<reference evidence="1 2" key="1">
    <citation type="journal article" date="2005" name="Nature">
        <title>The genome sequence of the rice blast fungus Magnaporthe grisea.</title>
        <authorList>
            <person name="Dean R.A."/>
            <person name="Talbot N.J."/>
            <person name="Ebbole D.J."/>
            <person name="Farman M.L."/>
            <person name="Mitchell T.K."/>
            <person name="Orbach M.J."/>
            <person name="Thon M."/>
            <person name="Kulkarni R."/>
            <person name="Xu J.R."/>
            <person name="Pan H."/>
            <person name="Read N.D."/>
            <person name="Lee Y.H."/>
            <person name="Carbone I."/>
            <person name="Brown D."/>
            <person name="Oh Y.Y."/>
            <person name="Donofrio N."/>
            <person name="Jeong J.S."/>
            <person name="Soanes D.M."/>
            <person name="Djonovic S."/>
            <person name="Kolomiets E."/>
            <person name="Rehmeyer C."/>
            <person name="Li W."/>
            <person name="Harding M."/>
            <person name="Kim S."/>
            <person name="Lebrun M.H."/>
            <person name="Bohnert H."/>
            <person name="Coughlan S."/>
            <person name="Butler J."/>
            <person name="Calvo S."/>
            <person name="Ma L.J."/>
            <person name="Nicol R."/>
            <person name="Purcell S."/>
            <person name="Nusbaum C."/>
            <person name="Galagan J.E."/>
            <person name="Birren B.W."/>
        </authorList>
    </citation>
    <scope>NUCLEOTIDE SEQUENCE [LARGE SCALE GENOMIC DNA]</scope>
    <source>
        <strain evidence="2">70-15 / ATCC MYA-4617 / FGSC 8958</strain>
    </source>
</reference>
<protein>
    <submittedName>
        <fullName evidence="1">Uncharacterized protein</fullName>
    </submittedName>
</protein>